<feature type="compositionally biased region" description="Low complexity" evidence="1">
    <location>
        <begin position="55"/>
        <end position="72"/>
    </location>
</feature>
<evidence type="ECO:0000313" key="2">
    <source>
        <dbReference type="EMBL" id="OTF73076.1"/>
    </source>
</evidence>
<evidence type="ECO:0000256" key="1">
    <source>
        <dbReference type="SAM" id="MobiDB-lite"/>
    </source>
</evidence>
<comment type="caution">
    <text evidence="2">The sequence shown here is derived from an EMBL/GenBank/DDBJ whole genome shotgun (WGS) entry which is preliminary data.</text>
</comment>
<evidence type="ECO:0000313" key="3">
    <source>
        <dbReference type="Proteomes" id="UP000194236"/>
    </source>
</evidence>
<protein>
    <submittedName>
        <fullName evidence="2">Uncharacterized protein</fullName>
    </submittedName>
</protein>
<dbReference type="EMBL" id="MUJZ01053279">
    <property type="protein sequence ID" value="OTF73076.1"/>
    <property type="molecule type" value="Genomic_DNA"/>
</dbReference>
<dbReference type="Proteomes" id="UP000194236">
    <property type="component" value="Unassembled WGS sequence"/>
</dbReference>
<feature type="region of interest" description="Disordered" evidence="1">
    <location>
        <begin position="55"/>
        <end position="78"/>
    </location>
</feature>
<proteinExistence type="predicted"/>
<accession>A0A1Y3B0A2</accession>
<feature type="non-terminal residue" evidence="2">
    <location>
        <position position="78"/>
    </location>
</feature>
<keyword evidence="3" id="KW-1185">Reference proteome</keyword>
<name>A0A1Y3B0A2_EURMA</name>
<dbReference type="AlphaFoldDB" id="A0A1Y3B0A2"/>
<organism evidence="2 3">
    <name type="scientific">Euroglyphus maynei</name>
    <name type="common">Mayne's house dust mite</name>
    <dbReference type="NCBI Taxonomy" id="6958"/>
    <lineage>
        <taxon>Eukaryota</taxon>
        <taxon>Metazoa</taxon>
        <taxon>Ecdysozoa</taxon>
        <taxon>Arthropoda</taxon>
        <taxon>Chelicerata</taxon>
        <taxon>Arachnida</taxon>
        <taxon>Acari</taxon>
        <taxon>Acariformes</taxon>
        <taxon>Sarcoptiformes</taxon>
        <taxon>Astigmata</taxon>
        <taxon>Psoroptidia</taxon>
        <taxon>Analgoidea</taxon>
        <taxon>Pyroglyphidae</taxon>
        <taxon>Pyroglyphinae</taxon>
        <taxon>Euroglyphus</taxon>
    </lineage>
</organism>
<gene>
    <name evidence="2" type="ORF">BLA29_011655</name>
</gene>
<reference evidence="2 3" key="1">
    <citation type="submission" date="2017-03" db="EMBL/GenBank/DDBJ databases">
        <title>Genome Survey of Euroglyphus maynei.</title>
        <authorList>
            <person name="Arlian L.G."/>
            <person name="Morgan M.S."/>
            <person name="Rider S.D."/>
        </authorList>
    </citation>
    <scope>NUCLEOTIDE SEQUENCE [LARGE SCALE GENOMIC DNA]</scope>
    <source>
        <strain evidence="2">Arlian Lab</strain>
        <tissue evidence="2">Whole body</tissue>
    </source>
</reference>
<sequence>MAKTPKNESSPTASTLAMTTMDTASLAFITNGNPDTVVIPPVKNRKVPFKKVFSSSQLTTSNINNNQQQQQQKSRCSV</sequence>